<feature type="domain" description="GIY-YIG" evidence="2">
    <location>
        <begin position="1"/>
        <end position="76"/>
    </location>
</feature>
<dbReference type="AlphaFoldDB" id="A0A930V7Z7"/>
<evidence type="ECO:0000313" key="4">
    <source>
        <dbReference type="Proteomes" id="UP000640489"/>
    </source>
</evidence>
<evidence type="ECO:0000256" key="1">
    <source>
        <dbReference type="ARBA" id="ARBA00007435"/>
    </source>
</evidence>
<dbReference type="InterPro" id="IPR035901">
    <property type="entry name" value="GIY-YIG_endonuc_sf"/>
</dbReference>
<dbReference type="EMBL" id="JADKPN010000002">
    <property type="protein sequence ID" value="MBF4762559.1"/>
    <property type="molecule type" value="Genomic_DNA"/>
</dbReference>
<keyword evidence="4" id="KW-1185">Reference proteome</keyword>
<protein>
    <submittedName>
        <fullName evidence="3">GIY-YIG nuclease family protein</fullName>
    </submittedName>
</protein>
<evidence type="ECO:0000259" key="2">
    <source>
        <dbReference type="PROSITE" id="PS50164"/>
    </source>
</evidence>
<dbReference type="RefSeq" id="WP_194705777.1">
    <property type="nucleotide sequence ID" value="NZ_JADKPN010000002.1"/>
</dbReference>
<proteinExistence type="inferred from homology"/>
<dbReference type="CDD" id="cd10456">
    <property type="entry name" value="GIY-YIG_UPF0213"/>
    <property type="match status" value="1"/>
</dbReference>
<dbReference type="InterPro" id="IPR050190">
    <property type="entry name" value="UPF0213_domain"/>
</dbReference>
<organism evidence="3 4">
    <name type="scientific">Nocardioides islandensis</name>
    <dbReference type="NCBI Taxonomy" id="433663"/>
    <lineage>
        <taxon>Bacteria</taxon>
        <taxon>Bacillati</taxon>
        <taxon>Actinomycetota</taxon>
        <taxon>Actinomycetes</taxon>
        <taxon>Propionibacteriales</taxon>
        <taxon>Nocardioidaceae</taxon>
        <taxon>Nocardioides</taxon>
    </lineage>
</organism>
<evidence type="ECO:0000313" key="3">
    <source>
        <dbReference type="EMBL" id="MBF4762559.1"/>
    </source>
</evidence>
<dbReference type="SUPFAM" id="SSF82771">
    <property type="entry name" value="GIY-YIG endonuclease"/>
    <property type="match status" value="1"/>
</dbReference>
<dbReference type="PANTHER" id="PTHR34477">
    <property type="entry name" value="UPF0213 PROTEIN YHBQ"/>
    <property type="match status" value="1"/>
</dbReference>
<dbReference type="Proteomes" id="UP000640489">
    <property type="component" value="Unassembled WGS sequence"/>
</dbReference>
<comment type="similarity">
    <text evidence="1">Belongs to the UPF0213 family.</text>
</comment>
<gene>
    <name evidence="3" type="ORF">ISU07_05430</name>
</gene>
<name>A0A930V7Z7_9ACTN</name>
<reference evidence="3" key="1">
    <citation type="submission" date="2020-11" db="EMBL/GenBank/DDBJ databases">
        <title>Nocardioides sp. nov., isolated from Soil of Cynanchum wilfordii Hemsley rhizosphere.</title>
        <authorList>
            <person name="Lee J.-S."/>
            <person name="Suh M.K."/>
            <person name="Kim J.-S."/>
        </authorList>
    </citation>
    <scope>NUCLEOTIDE SEQUENCE</scope>
    <source>
        <strain evidence="3">KCTC 19275</strain>
    </source>
</reference>
<dbReference type="PROSITE" id="PS50164">
    <property type="entry name" value="GIY_YIG"/>
    <property type="match status" value="1"/>
</dbReference>
<dbReference type="PANTHER" id="PTHR34477:SF1">
    <property type="entry name" value="UPF0213 PROTEIN YHBQ"/>
    <property type="match status" value="1"/>
</dbReference>
<dbReference type="InterPro" id="IPR000305">
    <property type="entry name" value="GIY-YIG_endonuc"/>
</dbReference>
<accession>A0A930V7Z7</accession>
<dbReference type="SMART" id="SM00465">
    <property type="entry name" value="GIYc"/>
    <property type="match status" value="1"/>
</dbReference>
<dbReference type="Pfam" id="PF01541">
    <property type="entry name" value="GIY-YIG"/>
    <property type="match status" value="1"/>
</dbReference>
<comment type="caution">
    <text evidence="3">The sequence shown here is derived from an EMBL/GenBank/DDBJ whole genome shotgun (WGS) entry which is preliminary data.</text>
</comment>
<dbReference type="Gene3D" id="3.40.1440.10">
    <property type="entry name" value="GIY-YIG endonuclease"/>
    <property type="match status" value="1"/>
</dbReference>
<sequence length="113" mass="13159">MPWVYIVECRDGSFYVGSTYDLERRVSEHNEGLGAAYTRRRRPVVLRWSVQYDRMDEAYEMEKRLQKWGRAKRQALIDGDESLLRGLASRSWAATQARAAGRGGRPGPRHETW</sequence>